<dbReference type="OMA" id="HETACKL"/>
<dbReference type="InterPro" id="IPR008271">
    <property type="entry name" value="Ser/Thr_kinase_AS"/>
</dbReference>
<reference evidence="2 3" key="1">
    <citation type="submission" date="2020-11" db="EMBL/GenBank/DDBJ databases">
        <authorList>
            <person name="Wallbank WR R."/>
            <person name="Pardo Diaz C."/>
            <person name="Kozak K."/>
            <person name="Martin S."/>
            <person name="Jiggins C."/>
            <person name="Moest M."/>
            <person name="Warren A I."/>
            <person name="Generalovic N T."/>
            <person name="Byers J.R.P. K."/>
            <person name="Montejo-Kovacevich G."/>
            <person name="Yen C E."/>
        </authorList>
    </citation>
    <scope>NUCLEOTIDE SEQUENCE [LARGE SCALE GENOMIC DNA]</scope>
</reference>
<organism evidence="2 3">
    <name type="scientific">Hermetia illucens</name>
    <name type="common">Black soldier fly</name>
    <dbReference type="NCBI Taxonomy" id="343691"/>
    <lineage>
        <taxon>Eukaryota</taxon>
        <taxon>Metazoa</taxon>
        <taxon>Ecdysozoa</taxon>
        <taxon>Arthropoda</taxon>
        <taxon>Hexapoda</taxon>
        <taxon>Insecta</taxon>
        <taxon>Pterygota</taxon>
        <taxon>Neoptera</taxon>
        <taxon>Endopterygota</taxon>
        <taxon>Diptera</taxon>
        <taxon>Brachycera</taxon>
        <taxon>Stratiomyomorpha</taxon>
        <taxon>Stratiomyidae</taxon>
        <taxon>Hermetiinae</taxon>
        <taxon>Hermetia</taxon>
    </lineage>
</organism>
<evidence type="ECO:0000259" key="1">
    <source>
        <dbReference type="PROSITE" id="PS50011"/>
    </source>
</evidence>
<dbReference type="InterPro" id="IPR000719">
    <property type="entry name" value="Prot_kinase_dom"/>
</dbReference>
<dbReference type="AlphaFoldDB" id="A0A7R8YXS5"/>
<feature type="domain" description="Protein kinase" evidence="1">
    <location>
        <begin position="64"/>
        <end position="330"/>
    </location>
</feature>
<name>A0A7R8YXS5_HERIL</name>
<dbReference type="PANTHER" id="PTHR24359">
    <property type="entry name" value="SERINE/THREONINE-PROTEIN KINASE SBK1"/>
    <property type="match status" value="1"/>
</dbReference>
<dbReference type="EMBL" id="LR899011">
    <property type="protein sequence ID" value="CAD7086070.1"/>
    <property type="molecule type" value="Genomic_DNA"/>
</dbReference>
<dbReference type="FunFam" id="1.10.510.10:FF:000500">
    <property type="entry name" value="serine/threonine-protein kinase SBK1"/>
    <property type="match status" value="1"/>
</dbReference>
<dbReference type="OrthoDB" id="6513151at2759"/>
<sequence>MANTVEKRRSFRIMRFTDNGKNENTPPNTQHRNSIYRKSQETDGGILHMIPDLDIPQMNFTDEYNIERTIAEGCFAKILLATHRPTNCSVVLKAVHAELTGLKDFIKEFHYSYQLSHHPNILSAYNVAFQANDYYVFAQEYAPYGDLASNLGPNGLHETACKLIAEQLSSALGFMHSKSLVHRDLKLENVLVFSPDFSRVKLCDFGATTRKGTLVGKVKHTWVSFVPPEVLESVKNERFICKTSSDSWQFGILLYSILTGSPPWQSADWVKDANYAAFMKYQKKKTTKIPDNFRKFSSRLIRCFRKYLDHSEENRAKVTEITKYLKDRWVDSKMSGSKSATLLAHAPDNDQDSICVYINQRESRYSLDESKTRLQRIMSSYGLETTIDQAAVKKRIWDWLSSCDDSYEDVEVF</sequence>
<dbReference type="PROSITE" id="PS50011">
    <property type="entry name" value="PROTEIN_KINASE_DOM"/>
    <property type="match status" value="1"/>
</dbReference>
<gene>
    <name evidence="2" type="ORF">HERILL_LOCUS8869</name>
</gene>
<keyword evidence="3" id="KW-1185">Reference proteome</keyword>
<dbReference type="PANTHER" id="PTHR24359:SF26">
    <property type="entry name" value="SERINE_THREONINE-PROTEIN KINASE MENG-PO"/>
    <property type="match status" value="1"/>
</dbReference>
<evidence type="ECO:0000313" key="3">
    <source>
        <dbReference type="Proteomes" id="UP000594454"/>
    </source>
</evidence>
<dbReference type="InterPro" id="IPR011009">
    <property type="entry name" value="Kinase-like_dom_sf"/>
</dbReference>
<dbReference type="Proteomes" id="UP000594454">
    <property type="component" value="Chromosome 3"/>
</dbReference>
<dbReference type="SMART" id="SM00220">
    <property type="entry name" value="S_TKc"/>
    <property type="match status" value="1"/>
</dbReference>
<dbReference type="SUPFAM" id="SSF56112">
    <property type="entry name" value="Protein kinase-like (PK-like)"/>
    <property type="match status" value="1"/>
</dbReference>
<dbReference type="InParanoid" id="A0A7R8YXS5"/>
<protein>
    <recommendedName>
        <fullName evidence="1">Protein kinase domain-containing protein</fullName>
    </recommendedName>
</protein>
<dbReference type="GO" id="GO:0005524">
    <property type="term" value="F:ATP binding"/>
    <property type="evidence" value="ECO:0007669"/>
    <property type="project" value="InterPro"/>
</dbReference>
<dbReference type="Pfam" id="PF00069">
    <property type="entry name" value="Pkinase"/>
    <property type="match status" value="1"/>
</dbReference>
<proteinExistence type="predicted"/>
<evidence type="ECO:0000313" key="2">
    <source>
        <dbReference type="EMBL" id="CAD7086070.1"/>
    </source>
</evidence>
<dbReference type="Gene3D" id="1.10.510.10">
    <property type="entry name" value="Transferase(Phosphotransferase) domain 1"/>
    <property type="match status" value="1"/>
</dbReference>
<accession>A0A7R8YXS5</accession>
<dbReference type="FunCoup" id="A0A7R8YXS5">
    <property type="interactions" value="2"/>
</dbReference>
<dbReference type="GO" id="GO:0004674">
    <property type="term" value="F:protein serine/threonine kinase activity"/>
    <property type="evidence" value="ECO:0007669"/>
    <property type="project" value="TreeGrafter"/>
</dbReference>
<dbReference type="PROSITE" id="PS00108">
    <property type="entry name" value="PROTEIN_KINASE_ST"/>
    <property type="match status" value="1"/>
</dbReference>